<gene>
    <name evidence="1" type="ORF">RPERSI_LOCUS27894</name>
</gene>
<protein>
    <submittedName>
        <fullName evidence="1">23200_t:CDS:1</fullName>
    </submittedName>
</protein>
<name>A0ACA9S7N1_9GLOM</name>
<organism evidence="1 2">
    <name type="scientific">Racocetra persica</name>
    <dbReference type="NCBI Taxonomy" id="160502"/>
    <lineage>
        <taxon>Eukaryota</taxon>
        <taxon>Fungi</taxon>
        <taxon>Fungi incertae sedis</taxon>
        <taxon>Mucoromycota</taxon>
        <taxon>Glomeromycotina</taxon>
        <taxon>Glomeromycetes</taxon>
        <taxon>Diversisporales</taxon>
        <taxon>Gigasporaceae</taxon>
        <taxon>Racocetra</taxon>
    </lineage>
</organism>
<dbReference type="Proteomes" id="UP000789920">
    <property type="component" value="Unassembled WGS sequence"/>
</dbReference>
<dbReference type="EMBL" id="CAJVQC010099779">
    <property type="protein sequence ID" value="CAG8830722.1"/>
    <property type="molecule type" value="Genomic_DNA"/>
</dbReference>
<reference evidence="1" key="1">
    <citation type="submission" date="2021-06" db="EMBL/GenBank/DDBJ databases">
        <authorList>
            <person name="Kallberg Y."/>
            <person name="Tangrot J."/>
            <person name="Rosling A."/>
        </authorList>
    </citation>
    <scope>NUCLEOTIDE SEQUENCE</scope>
    <source>
        <strain evidence="1">MA461A</strain>
    </source>
</reference>
<evidence type="ECO:0000313" key="1">
    <source>
        <dbReference type="EMBL" id="CAG8830722.1"/>
    </source>
</evidence>
<comment type="caution">
    <text evidence="1">The sequence shown here is derived from an EMBL/GenBank/DDBJ whole genome shotgun (WGS) entry which is preliminary data.</text>
</comment>
<keyword evidence="2" id="KW-1185">Reference proteome</keyword>
<feature type="non-terminal residue" evidence="1">
    <location>
        <position position="1"/>
    </location>
</feature>
<sequence>IDGKYTSLIYMQELPGEVVKVFRTIVEDYIDEDNDKDYHLVNQMWKPLQNSYLNILDLETDNGAIGTIDINKTYQIDEFYWDNNELVFEESED</sequence>
<accession>A0ACA9S7N1</accession>
<proteinExistence type="predicted"/>
<evidence type="ECO:0000313" key="2">
    <source>
        <dbReference type="Proteomes" id="UP000789920"/>
    </source>
</evidence>